<protein>
    <submittedName>
        <fullName evidence="3">Tyrosine-protein phosphatase</fullName>
    </submittedName>
</protein>
<evidence type="ECO:0000313" key="3">
    <source>
        <dbReference type="EMBL" id="GAA1557884.1"/>
    </source>
</evidence>
<feature type="domain" description="Tyrosine specific protein phosphatases" evidence="2">
    <location>
        <begin position="107"/>
        <end position="183"/>
    </location>
</feature>
<sequence length="226" mass="24375">MRELEWDGALNARDLGGLPATGGPIQYGRVYRSAHPDALTDTGREALLAAGVTTVIDLRNADERAGVQVVDGVTIHHQPVEDQSDQAFMAEWGERLNSPAYYNAVLHRWPGLVTAVFARLADAPPGGVLIHCRAGCDRTGMIVSMLLSLAGTPVADILDDYELALRSNPDDRPLPGQTLDQHCAQACAELIAFLGSVDIPRYLTSSGLSFEQLARVRERLVATTFA</sequence>
<dbReference type="PANTHER" id="PTHR31126">
    <property type="entry name" value="TYROSINE-PROTEIN PHOSPHATASE"/>
    <property type="match status" value="1"/>
</dbReference>
<dbReference type="InterPro" id="IPR026893">
    <property type="entry name" value="Tyr/Ser_Pase_IphP-type"/>
</dbReference>
<dbReference type="EMBL" id="BAAANC010000004">
    <property type="protein sequence ID" value="GAA1557884.1"/>
    <property type="molecule type" value="Genomic_DNA"/>
</dbReference>
<reference evidence="3 4" key="1">
    <citation type="journal article" date="2019" name="Int. J. Syst. Evol. Microbiol.">
        <title>The Global Catalogue of Microorganisms (GCM) 10K type strain sequencing project: providing services to taxonomists for standard genome sequencing and annotation.</title>
        <authorList>
            <consortium name="The Broad Institute Genomics Platform"/>
            <consortium name="The Broad Institute Genome Sequencing Center for Infectious Disease"/>
            <person name="Wu L."/>
            <person name="Ma J."/>
        </authorList>
    </citation>
    <scope>NUCLEOTIDE SEQUENCE [LARGE SCALE GENOMIC DNA]</scope>
    <source>
        <strain evidence="3 4">JCM 14303</strain>
    </source>
</reference>
<dbReference type="Gene3D" id="3.90.190.10">
    <property type="entry name" value="Protein tyrosine phosphatase superfamily"/>
    <property type="match status" value="1"/>
</dbReference>
<comment type="similarity">
    <text evidence="1">Belongs to the protein-tyrosine phosphatase family.</text>
</comment>
<dbReference type="Proteomes" id="UP001500363">
    <property type="component" value="Unassembled WGS sequence"/>
</dbReference>
<dbReference type="InterPro" id="IPR029021">
    <property type="entry name" value="Prot-tyrosine_phosphatase-like"/>
</dbReference>
<dbReference type="PROSITE" id="PS00383">
    <property type="entry name" value="TYR_PHOSPHATASE_1"/>
    <property type="match status" value="1"/>
</dbReference>
<dbReference type="RefSeq" id="WP_344182612.1">
    <property type="nucleotide sequence ID" value="NZ_BAAANC010000004.1"/>
</dbReference>
<dbReference type="InterPro" id="IPR000387">
    <property type="entry name" value="Tyr_Pase_dom"/>
</dbReference>
<keyword evidence="4" id="KW-1185">Reference proteome</keyword>
<dbReference type="PANTHER" id="PTHR31126:SF1">
    <property type="entry name" value="TYROSINE SPECIFIC PROTEIN PHOSPHATASES DOMAIN-CONTAINING PROTEIN"/>
    <property type="match status" value="1"/>
</dbReference>
<gene>
    <name evidence="3" type="ORF">GCM10009741_73400</name>
</gene>
<evidence type="ECO:0000256" key="1">
    <source>
        <dbReference type="ARBA" id="ARBA00009580"/>
    </source>
</evidence>
<accession>A0ABN2CHA8</accession>
<dbReference type="Pfam" id="PF13350">
    <property type="entry name" value="Y_phosphatase3"/>
    <property type="match status" value="1"/>
</dbReference>
<proteinExistence type="inferred from homology"/>
<dbReference type="InterPro" id="IPR016130">
    <property type="entry name" value="Tyr_Pase_AS"/>
</dbReference>
<evidence type="ECO:0000313" key="4">
    <source>
        <dbReference type="Proteomes" id="UP001500363"/>
    </source>
</evidence>
<organism evidence="3 4">
    <name type="scientific">Kribbella lupini</name>
    <dbReference type="NCBI Taxonomy" id="291602"/>
    <lineage>
        <taxon>Bacteria</taxon>
        <taxon>Bacillati</taxon>
        <taxon>Actinomycetota</taxon>
        <taxon>Actinomycetes</taxon>
        <taxon>Propionibacteriales</taxon>
        <taxon>Kribbellaceae</taxon>
        <taxon>Kribbella</taxon>
    </lineage>
</organism>
<comment type="caution">
    <text evidence="3">The sequence shown here is derived from an EMBL/GenBank/DDBJ whole genome shotgun (WGS) entry which is preliminary data.</text>
</comment>
<name>A0ABN2CHA8_9ACTN</name>
<evidence type="ECO:0000259" key="2">
    <source>
        <dbReference type="PROSITE" id="PS50056"/>
    </source>
</evidence>
<dbReference type="PROSITE" id="PS50056">
    <property type="entry name" value="TYR_PHOSPHATASE_2"/>
    <property type="match status" value="1"/>
</dbReference>
<dbReference type="SUPFAM" id="SSF52799">
    <property type="entry name" value="(Phosphotyrosine protein) phosphatases II"/>
    <property type="match status" value="1"/>
</dbReference>